<evidence type="ECO:0000313" key="1">
    <source>
        <dbReference type="EMBL" id="KOM49701.1"/>
    </source>
</evidence>
<name>A0A0L9V3Z0_PHAAN</name>
<dbReference type="PANTHER" id="PTHR33018:SF34">
    <property type="entry name" value="OS02G0472350 PROTEIN"/>
    <property type="match status" value="1"/>
</dbReference>
<dbReference type="Proteomes" id="UP000053144">
    <property type="component" value="Chromosome 8"/>
</dbReference>
<proteinExistence type="predicted"/>
<organism evidence="1 2">
    <name type="scientific">Phaseolus angularis</name>
    <name type="common">Azuki bean</name>
    <name type="synonym">Vigna angularis</name>
    <dbReference type="NCBI Taxonomy" id="3914"/>
    <lineage>
        <taxon>Eukaryota</taxon>
        <taxon>Viridiplantae</taxon>
        <taxon>Streptophyta</taxon>
        <taxon>Embryophyta</taxon>
        <taxon>Tracheophyta</taxon>
        <taxon>Spermatophyta</taxon>
        <taxon>Magnoliopsida</taxon>
        <taxon>eudicotyledons</taxon>
        <taxon>Gunneridae</taxon>
        <taxon>Pentapetalae</taxon>
        <taxon>rosids</taxon>
        <taxon>fabids</taxon>
        <taxon>Fabales</taxon>
        <taxon>Fabaceae</taxon>
        <taxon>Papilionoideae</taxon>
        <taxon>50 kb inversion clade</taxon>
        <taxon>NPAAA clade</taxon>
        <taxon>indigoferoid/millettioid clade</taxon>
        <taxon>Phaseoleae</taxon>
        <taxon>Vigna</taxon>
    </lineage>
</organism>
<dbReference type="PANTHER" id="PTHR33018">
    <property type="entry name" value="OS10G0338966 PROTEIN-RELATED"/>
    <property type="match status" value="1"/>
</dbReference>
<sequence>MCCCFLVFKSSSRLLRTPSSLPFLWTNFPVKPLDVCYWAASSCTSKLSSTTSSQLLDLLASGLCIFCVHRCSENDKAARSLQAAGLEGFYWTGAVWIVSVDVWWAVVKLDAACWTKTSQAGPCCWKRKIYNLGSTIHHEAIKDDMLRVVVVDIKDSSARVSLPSEEVQTVGQAPRNFIIWLARLAKPILVNVYKNTNIVTPPQPQLSPLQQLGAAVVTMGNKTIEIDMPHELTCKTATTTLYVCHRDICEIVIGNDLLSTTVLQLWNLYLHHLCIERRNATIYGFLDPVIIQTVGNKSEEVQKYLIEMFEKAGKEVYLAPYLHKSLEAHSRLRGVPSISRKKMQIITPNCRRQLGSYECGYYVMKHMHTIICTNIIESWNKVLKY</sequence>
<dbReference type="SUPFAM" id="SSF54001">
    <property type="entry name" value="Cysteine proteinases"/>
    <property type="match status" value="1"/>
</dbReference>
<evidence type="ECO:0008006" key="3">
    <source>
        <dbReference type="Google" id="ProtNLM"/>
    </source>
</evidence>
<dbReference type="Gramene" id="KOM49701">
    <property type="protein sequence ID" value="KOM49701"/>
    <property type="gene ID" value="LR48_Vigan08g052800"/>
</dbReference>
<accession>A0A0L9V3Z0</accession>
<reference evidence="2" key="1">
    <citation type="journal article" date="2015" name="Proc. Natl. Acad. Sci. U.S.A.">
        <title>Genome sequencing of adzuki bean (Vigna angularis) provides insight into high starch and low fat accumulation and domestication.</title>
        <authorList>
            <person name="Yang K."/>
            <person name="Tian Z."/>
            <person name="Chen C."/>
            <person name="Luo L."/>
            <person name="Zhao B."/>
            <person name="Wang Z."/>
            <person name="Yu L."/>
            <person name="Li Y."/>
            <person name="Sun Y."/>
            <person name="Li W."/>
            <person name="Chen Y."/>
            <person name="Li Y."/>
            <person name="Zhang Y."/>
            <person name="Ai D."/>
            <person name="Zhao J."/>
            <person name="Shang C."/>
            <person name="Ma Y."/>
            <person name="Wu B."/>
            <person name="Wang M."/>
            <person name="Gao L."/>
            <person name="Sun D."/>
            <person name="Zhang P."/>
            <person name="Guo F."/>
            <person name="Wang W."/>
            <person name="Li Y."/>
            <person name="Wang J."/>
            <person name="Varshney R.K."/>
            <person name="Wang J."/>
            <person name="Ling H.Q."/>
            <person name="Wan P."/>
        </authorList>
    </citation>
    <scope>NUCLEOTIDE SEQUENCE</scope>
    <source>
        <strain evidence="2">cv. Jingnong 6</strain>
    </source>
</reference>
<protein>
    <recommendedName>
        <fullName evidence="3">Ubiquitin-like protease family profile domain-containing protein</fullName>
    </recommendedName>
</protein>
<dbReference type="EMBL" id="CM003378">
    <property type="protein sequence ID" value="KOM49701.1"/>
    <property type="molecule type" value="Genomic_DNA"/>
</dbReference>
<evidence type="ECO:0000313" key="2">
    <source>
        <dbReference type="Proteomes" id="UP000053144"/>
    </source>
</evidence>
<gene>
    <name evidence="1" type="ORF">LR48_Vigan08g052800</name>
</gene>
<dbReference type="InterPro" id="IPR038765">
    <property type="entry name" value="Papain-like_cys_pep_sf"/>
</dbReference>
<dbReference type="AlphaFoldDB" id="A0A0L9V3Z0"/>